<proteinExistence type="inferred from homology"/>
<dbReference type="InterPro" id="IPR058163">
    <property type="entry name" value="LysR-type_TF_proteobact-type"/>
</dbReference>
<keyword evidence="4" id="KW-0804">Transcription</keyword>
<evidence type="ECO:0000259" key="5">
    <source>
        <dbReference type="PROSITE" id="PS50931"/>
    </source>
</evidence>
<dbReference type="Proteomes" id="UP000094761">
    <property type="component" value="Unassembled WGS sequence"/>
</dbReference>
<dbReference type="EMBL" id="JAPFIT010000012">
    <property type="protein sequence ID" value="MDC5740202.1"/>
    <property type="molecule type" value="Genomic_DNA"/>
</dbReference>
<dbReference type="PANTHER" id="PTHR30537:SF5">
    <property type="entry name" value="HTH-TYPE TRANSCRIPTIONAL ACTIVATOR TTDR-RELATED"/>
    <property type="match status" value="1"/>
</dbReference>
<dbReference type="RefSeq" id="WP_069668358.1">
    <property type="nucleotide sequence ID" value="NZ_CP180206.1"/>
</dbReference>
<comment type="similarity">
    <text evidence="1">Belongs to the LysR transcriptional regulatory family.</text>
</comment>
<evidence type="ECO:0000313" key="6">
    <source>
        <dbReference type="EMBL" id="MDC5740202.1"/>
    </source>
</evidence>
<organism evidence="7 8">
    <name type="scientific">Vibrio europaeus</name>
    <dbReference type="NCBI Taxonomy" id="300876"/>
    <lineage>
        <taxon>Bacteria</taxon>
        <taxon>Pseudomonadati</taxon>
        <taxon>Pseudomonadota</taxon>
        <taxon>Gammaproteobacteria</taxon>
        <taxon>Vibrionales</taxon>
        <taxon>Vibrionaceae</taxon>
        <taxon>Vibrio</taxon>
        <taxon>Vibrio oreintalis group</taxon>
    </lineage>
</organism>
<dbReference type="GeneID" id="78077312"/>
<dbReference type="GO" id="GO:0006351">
    <property type="term" value="P:DNA-templated transcription"/>
    <property type="evidence" value="ECO:0007669"/>
    <property type="project" value="TreeGrafter"/>
</dbReference>
<dbReference type="InterPro" id="IPR036388">
    <property type="entry name" value="WH-like_DNA-bd_sf"/>
</dbReference>
<dbReference type="Gene3D" id="3.40.190.290">
    <property type="match status" value="1"/>
</dbReference>
<evidence type="ECO:0000313" key="8">
    <source>
        <dbReference type="Proteomes" id="UP000094761"/>
    </source>
</evidence>
<dbReference type="InterPro" id="IPR000847">
    <property type="entry name" value="LysR_HTH_N"/>
</dbReference>
<gene>
    <name evidence="7" type="ORF">AZ468_16475</name>
    <name evidence="6" type="ORF">OPW20_08980</name>
</gene>
<evidence type="ECO:0000256" key="1">
    <source>
        <dbReference type="ARBA" id="ARBA00009437"/>
    </source>
</evidence>
<dbReference type="InterPro" id="IPR036390">
    <property type="entry name" value="WH_DNA-bd_sf"/>
</dbReference>
<dbReference type="SUPFAM" id="SSF46785">
    <property type="entry name" value="Winged helix' DNA-binding domain"/>
    <property type="match status" value="1"/>
</dbReference>
<feature type="domain" description="HTH lysR-type" evidence="5">
    <location>
        <begin position="1"/>
        <end position="59"/>
    </location>
</feature>
<dbReference type="Pfam" id="PF00126">
    <property type="entry name" value="HTH_1"/>
    <property type="match status" value="1"/>
</dbReference>
<evidence type="ECO:0000313" key="7">
    <source>
        <dbReference type="EMBL" id="OAM97149.1"/>
    </source>
</evidence>
<evidence type="ECO:0000256" key="3">
    <source>
        <dbReference type="ARBA" id="ARBA00023125"/>
    </source>
</evidence>
<keyword evidence="3" id="KW-0238">DNA-binding</keyword>
<dbReference type="Pfam" id="PF03466">
    <property type="entry name" value="LysR_substrate"/>
    <property type="match status" value="1"/>
</dbReference>
<dbReference type="OrthoDB" id="9786526at2"/>
<accession>A0A178J6B4</accession>
<reference evidence="7 8" key="1">
    <citation type="submission" date="2016-03" db="EMBL/GenBank/DDBJ databases">
        <title>Draft genome sequence of the Vibrio tubiashii subs. europaeus.</title>
        <authorList>
            <person name="Spinard E."/>
            <person name="Dubert J."/>
            <person name="Nelson D.R."/>
            <person name="Barja J.L."/>
        </authorList>
    </citation>
    <scope>NUCLEOTIDE SEQUENCE [LARGE SCALE GENOMIC DNA]</scope>
    <source>
        <strain evidence="8">PP-638</strain>
        <strain evidence="7">PP2-638</strain>
    </source>
</reference>
<evidence type="ECO:0000256" key="4">
    <source>
        <dbReference type="ARBA" id="ARBA00023163"/>
    </source>
</evidence>
<dbReference type="AlphaFoldDB" id="A0A178J6B4"/>
<evidence type="ECO:0000256" key="2">
    <source>
        <dbReference type="ARBA" id="ARBA00023015"/>
    </source>
</evidence>
<dbReference type="Gene3D" id="1.10.10.10">
    <property type="entry name" value="Winged helix-like DNA-binding domain superfamily/Winged helix DNA-binding domain"/>
    <property type="match status" value="1"/>
</dbReference>
<dbReference type="FunFam" id="1.10.10.10:FF:000001">
    <property type="entry name" value="LysR family transcriptional regulator"/>
    <property type="match status" value="1"/>
</dbReference>
<sequence length="307" mass="34499">MDLASRLNLLLEISRTGSFAKAAEKLNVDRSVLSKQIKQLEDHLGVKLINRTTRSMSLTSVGKRVVEQAEKVSQALEETVDIAHSYHSEPSGHLRVSSSILFGRAYLQKVVECFLQRFPKATVELLLSDELVDVVSEGFDLVFRIGPMRDSSMIARHLTENKSAIIASKEFVEKYGMPETPEELAELPGVIYANKHFVVDKLQFVDRESGQTSVYPIKYSYRVNEADLILASVKASIGYAQIAQFMLAEDMEEQGIVQLLPDYTLASFGDIHAIYTHRKQSILATSFIEITREVIGTPPVWERNFKS</sequence>
<name>A0A178J6B4_9VIBR</name>
<dbReference type="CDD" id="cd08422">
    <property type="entry name" value="PBP2_CrgA_like"/>
    <property type="match status" value="1"/>
</dbReference>
<keyword evidence="2" id="KW-0805">Transcription regulation</keyword>
<dbReference type="PANTHER" id="PTHR30537">
    <property type="entry name" value="HTH-TYPE TRANSCRIPTIONAL REGULATOR"/>
    <property type="match status" value="1"/>
</dbReference>
<dbReference type="Proteomes" id="UP001150001">
    <property type="component" value="Unassembled WGS sequence"/>
</dbReference>
<evidence type="ECO:0000313" key="9">
    <source>
        <dbReference type="Proteomes" id="UP001150001"/>
    </source>
</evidence>
<keyword evidence="9" id="KW-1185">Reference proteome</keyword>
<protein>
    <submittedName>
        <fullName evidence="7">LysR family transcriptional regulator</fullName>
    </submittedName>
</protein>
<dbReference type="SUPFAM" id="SSF53850">
    <property type="entry name" value="Periplasmic binding protein-like II"/>
    <property type="match status" value="1"/>
</dbReference>
<dbReference type="PROSITE" id="PS50931">
    <property type="entry name" value="HTH_LYSR"/>
    <property type="match status" value="1"/>
</dbReference>
<reference evidence="6" key="2">
    <citation type="submission" date="2022-11" db="EMBL/GenBank/DDBJ databases">
        <title>Role of the vibriolysin VemA secreted by the emergent pathogen Vibrio europaeus in the colonization of Manila clam mucus.</title>
        <authorList>
            <person name="Martinez C."/>
            <person name="Rodriguez S."/>
            <person name="Vences A."/>
            <person name="Barja J.L."/>
            <person name="Toranzo A.E."/>
            <person name="Dubert J."/>
        </authorList>
    </citation>
    <scope>NUCLEOTIDE SEQUENCE</scope>
    <source>
        <strain evidence="6">3454</strain>
    </source>
</reference>
<dbReference type="InterPro" id="IPR005119">
    <property type="entry name" value="LysR_subst-bd"/>
</dbReference>
<dbReference type="GO" id="GO:0003700">
    <property type="term" value="F:DNA-binding transcription factor activity"/>
    <property type="evidence" value="ECO:0007669"/>
    <property type="project" value="InterPro"/>
</dbReference>
<dbReference type="PRINTS" id="PR00039">
    <property type="entry name" value="HTHLYSR"/>
</dbReference>
<dbReference type="EMBL" id="LUAX01000007">
    <property type="protein sequence ID" value="OAM97149.1"/>
    <property type="molecule type" value="Genomic_DNA"/>
</dbReference>
<comment type="caution">
    <text evidence="7">The sequence shown here is derived from an EMBL/GenBank/DDBJ whole genome shotgun (WGS) entry which is preliminary data.</text>
</comment>
<dbReference type="GO" id="GO:0043565">
    <property type="term" value="F:sequence-specific DNA binding"/>
    <property type="evidence" value="ECO:0007669"/>
    <property type="project" value="TreeGrafter"/>
</dbReference>